<evidence type="ECO:0000256" key="1">
    <source>
        <dbReference type="SAM" id="Phobius"/>
    </source>
</evidence>
<dbReference type="EMBL" id="FOBB01000001">
    <property type="protein sequence ID" value="SEK49764.1"/>
    <property type="molecule type" value="Genomic_DNA"/>
</dbReference>
<dbReference type="Pfam" id="PF07786">
    <property type="entry name" value="HGSNAT_cat"/>
    <property type="match status" value="1"/>
</dbReference>
<feature type="transmembrane region" description="Helical" evidence="1">
    <location>
        <begin position="229"/>
        <end position="250"/>
    </location>
</feature>
<dbReference type="RefSeq" id="WP_089906391.1">
    <property type="nucleotide sequence ID" value="NZ_FOBB01000001.1"/>
</dbReference>
<evidence type="ECO:0000313" key="4">
    <source>
        <dbReference type="Proteomes" id="UP000198984"/>
    </source>
</evidence>
<dbReference type="Proteomes" id="UP000198984">
    <property type="component" value="Unassembled WGS sequence"/>
</dbReference>
<feature type="transmembrane region" description="Helical" evidence="1">
    <location>
        <begin position="277"/>
        <end position="294"/>
    </location>
</feature>
<evidence type="ECO:0000259" key="2">
    <source>
        <dbReference type="Pfam" id="PF07786"/>
    </source>
</evidence>
<dbReference type="AlphaFoldDB" id="A0A1H7HHL4"/>
<feature type="transmembrane region" description="Helical" evidence="1">
    <location>
        <begin position="357"/>
        <end position="379"/>
    </location>
</feature>
<keyword evidence="1" id="KW-0472">Membrane</keyword>
<dbReference type="PANTHER" id="PTHR40407">
    <property type="entry name" value="MEMBRANE PROTEIN-LIKE PROTEIN"/>
    <property type="match status" value="1"/>
</dbReference>
<keyword evidence="1" id="KW-1133">Transmembrane helix</keyword>
<keyword evidence="4" id="KW-1185">Reference proteome</keyword>
<reference evidence="3 4" key="1">
    <citation type="submission" date="2016-10" db="EMBL/GenBank/DDBJ databases">
        <authorList>
            <person name="de Groot N.N."/>
        </authorList>
    </citation>
    <scope>NUCLEOTIDE SEQUENCE [LARGE SCALE GENOMIC DNA]</scope>
    <source>
        <strain evidence="3 4">DSM 21039</strain>
    </source>
</reference>
<dbReference type="InterPro" id="IPR012429">
    <property type="entry name" value="HGSNAT_cat"/>
</dbReference>
<feature type="transmembrane region" description="Helical" evidence="1">
    <location>
        <begin position="186"/>
        <end position="208"/>
    </location>
</feature>
<feature type="transmembrane region" description="Helical" evidence="1">
    <location>
        <begin position="121"/>
        <end position="140"/>
    </location>
</feature>
<accession>A0A1H7HHL4</accession>
<feature type="transmembrane region" description="Helical" evidence="1">
    <location>
        <begin position="315"/>
        <end position="337"/>
    </location>
</feature>
<proteinExistence type="predicted"/>
<evidence type="ECO:0000313" key="3">
    <source>
        <dbReference type="EMBL" id="SEK49764.1"/>
    </source>
</evidence>
<gene>
    <name evidence="3" type="ORF">SAMN04488505_101308</name>
</gene>
<dbReference type="OrthoDB" id="508112at2"/>
<keyword evidence="1" id="KW-0812">Transmembrane</keyword>
<feature type="transmembrane region" description="Helical" evidence="1">
    <location>
        <begin position="65"/>
        <end position="84"/>
    </location>
</feature>
<name>A0A1H7HHL4_9BACT</name>
<protein>
    <submittedName>
        <fullName evidence="3">Uncharacterized membrane protein</fullName>
    </submittedName>
</protein>
<sequence length="398" mass="45327">MSTATMALPNTAIKRTRIESIDLLRGTVMIIMALDHVRDYFHGSAYIFDPTDLSQTTVFLFFTRWITHFCAPVFAFLAGTSAYISGTRKTKKELSFFLLTRGLWLVLLEFAFVTFEWTFNPAYKVFLVQVIWALGVSMIVLSALIYLPWRAILLIGLALIFGHNLLDGVHKEGSIFWAFLHDQRYFQLGATGLFVGYPILPWIGIMATGYCLGKLYTPQFDAAKRKQTLIYLGLGAIALFIIIRAINIYGDPNAWSTQPKPVFTFLSFLNVTKYPPSLLYTLVTLGPAFLFLAFTEKPLNGLTEKLVVIGRVPMFFYLVHIAVIHALGFIGAEISGHQWTDMILSNWVTASPELKNYGFSLGIVYLLWLVVIIGLYPLCKWYDTYKRNHREKQWLSYL</sequence>
<organism evidence="3 4">
    <name type="scientific">Chitinophaga rupis</name>
    <dbReference type="NCBI Taxonomy" id="573321"/>
    <lineage>
        <taxon>Bacteria</taxon>
        <taxon>Pseudomonadati</taxon>
        <taxon>Bacteroidota</taxon>
        <taxon>Chitinophagia</taxon>
        <taxon>Chitinophagales</taxon>
        <taxon>Chitinophagaceae</taxon>
        <taxon>Chitinophaga</taxon>
    </lineage>
</organism>
<dbReference type="PANTHER" id="PTHR40407:SF1">
    <property type="entry name" value="HEPARAN-ALPHA-GLUCOSAMINIDE N-ACETYLTRANSFERASE CATALYTIC DOMAIN-CONTAINING PROTEIN"/>
    <property type="match status" value="1"/>
</dbReference>
<feature type="transmembrane region" description="Helical" evidence="1">
    <location>
        <begin position="96"/>
        <end position="115"/>
    </location>
</feature>
<feature type="domain" description="Heparan-alpha-glucosaminide N-acetyltransferase catalytic" evidence="2">
    <location>
        <begin position="17"/>
        <end position="222"/>
    </location>
</feature>
<dbReference type="STRING" id="573321.SAMN04488505_101308"/>
<feature type="transmembrane region" description="Helical" evidence="1">
    <location>
        <begin position="147"/>
        <end position="166"/>
    </location>
</feature>